<name>A0ABW1R5R6_9LACO</name>
<keyword evidence="3" id="KW-1185">Reference proteome</keyword>
<accession>A0ABW1R5R6</accession>
<organism evidence="2 3">
    <name type="scientific">Lactiplantibacillus dongliensis</name>
    <dbReference type="NCBI Taxonomy" id="2559919"/>
    <lineage>
        <taxon>Bacteria</taxon>
        <taxon>Bacillati</taxon>
        <taxon>Bacillota</taxon>
        <taxon>Bacilli</taxon>
        <taxon>Lactobacillales</taxon>
        <taxon>Lactobacillaceae</taxon>
        <taxon>Lactiplantibacillus</taxon>
    </lineage>
</organism>
<protein>
    <submittedName>
        <fullName evidence="2">Uncharacterized protein</fullName>
    </submittedName>
</protein>
<evidence type="ECO:0000256" key="1">
    <source>
        <dbReference type="SAM" id="SignalP"/>
    </source>
</evidence>
<feature type="chain" id="PRO_5045575858" evidence="1">
    <location>
        <begin position="26"/>
        <end position="89"/>
    </location>
</feature>
<evidence type="ECO:0000313" key="3">
    <source>
        <dbReference type="Proteomes" id="UP001596253"/>
    </source>
</evidence>
<dbReference type="RefSeq" id="WP_137639778.1">
    <property type="nucleotide sequence ID" value="NZ_BJDK01000010.1"/>
</dbReference>
<keyword evidence="1" id="KW-0732">Signal</keyword>
<dbReference type="Proteomes" id="UP001596253">
    <property type="component" value="Unassembled WGS sequence"/>
</dbReference>
<proteinExistence type="predicted"/>
<feature type="signal peptide" evidence="1">
    <location>
        <begin position="1"/>
        <end position="25"/>
    </location>
</feature>
<gene>
    <name evidence="2" type="ORF">ACFP3T_11200</name>
</gene>
<reference evidence="3" key="1">
    <citation type="journal article" date="2019" name="Int. J. Syst. Evol. Microbiol.">
        <title>The Global Catalogue of Microorganisms (GCM) 10K type strain sequencing project: providing services to taxonomists for standard genome sequencing and annotation.</title>
        <authorList>
            <consortium name="The Broad Institute Genomics Platform"/>
            <consortium name="The Broad Institute Genome Sequencing Center for Infectious Disease"/>
            <person name="Wu L."/>
            <person name="Ma J."/>
        </authorList>
    </citation>
    <scope>NUCLEOTIDE SEQUENCE [LARGE SCALE GENOMIC DNA]</scope>
    <source>
        <strain evidence="3">CCM 8932</strain>
    </source>
</reference>
<sequence>MKNHWLLAVITSGLLLLGTSGTVMAAGLAGPVRTTVTQSSLEIDDSRVRPLPQTKQARLLKVNLTGAAIVTASGGIGLACWYRAHRYHA</sequence>
<evidence type="ECO:0000313" key="2">
    <source>
        <dbReference type="EMBL" id="MFC6165239.1"/>
    </source>
</evidence>
<comment type="caution">
    <text evidence="2">The sequence shown here is derived from an EMBL/GenBank/DDBJ whole genome shotgun (WGS) entry which is preliminary data.</text>
</comment>
<dbReference type="EMBL" id="JBHSSD010000043">
    <property type="protein sequence ID" value="MFC6165239.1"/>
    <property type="molecule type" value="Genomic_DNA"/>
</dbReference>